<dbReference type="HOGENOM" id="CLU_033044_0_0_9"/>
<keyword evidence="1" id="KW-0614">Plasmid</keyword>
<sequence>MATYTVNQPGSPVVAFPASLQRGDVLLISNTRTGPSGDIISWTVQNDGEYKIEAYGAEGGNSGGKGAKVQGNFNLKKGQVIKILIGQMGGAYTNSKYGTVGGGGGTFLADSQNAPLIIAGGGGGFNKYQNYIAEARPGTSSVGDSSGAGFIKEGYGGNGGSVTGGSGGSGFYGDGNRSSYGYGGKAFINGGIGGNGYNAIDYGGYGGGGGGGGGFSAGGGGGGYTGGGGGGNASEYAAGGGGSFNKGNNQSTVSGYNRGHGKVEITFIGSANEPPTKPSLTKQPISNSMNLSNEIIPLGWTASTDPEGNPITYEIDFYNGSAWVSIATKITATKYDCILPSVTTDKAQLRIRATDSENGASEYVLSNVFIVAKQLYVIKDGDINKSYKNGNWEFI</sequence>
<dbReference type="KEGG" id="bcg:BCG9842_A0116"/>
<geneLocation type="plasmid" evidence="1 2">
    <name>pG9842_140</name>
</geneLocation>
<dbReference type="RefSeq" id="WP_000257264.1">
    <property type="nucleotide sequence ID" value="NC_011774.1"/>
</dbReference>
<dbReference type="AlphaFoldDB" id="B7IZI9"/>
<evidence type="ECO:0000313" key="1">
    <source>
        <dbReference type="EMBL" id="ACK98715.1"/>
    </source>
</evidence>
<accession>B7IZI9</accession>
<dbReference type="Proteomes" id="UP000006744">
    <property type="component" value="Plasmid pG9842_140"/>
</dbReference>
<organism evidence="1 2">
    <name type="scientific">Bacillus cereus (strain G9842)</name>
    <dbReference type="NCBI Taxonomy" id="405531"/>
    <lineage>
        <taxon>Bacteria</taxon>
        <taxon>Bacillati</taxon>
        <taxon>Bacillota</taxon>
        <taxon>Bacilli</taxon>
        <taxon>Bacillales</taxon>
        <taxon>Bacillaceae</taxon>
        <taxon>Bacillus</taxon>
        <taxon>Bacillus cereus group</taxon>
    </lineage>
</organism>
<evidence type="ECO:0008006" key="3">
    <source>
        <dbReference type="Google" id="ProtNLM"/>
    </source>
</evidence>
<protein>
    <recommendedName>
        <fullName evidence="3">Fibronectin type-III domain-containing protein</fullName>
    </recommendedName>
</protein>
<reference evidence="1 2" key="1">
    <citation type="submission" date="2008-10" db="EMBL/GenBank/DDBJ databases">
        <title>Genome sequence of Bacillus cereus G9842.</title>
        <authorList>
            <person name="Dodson R.J."/>
            <person name="Durkin A.S."/>
            <person name="Rosovitz M.J."/>
            <person name="Rasko D.A."/>
            <person name="Hoffmaster A."/>
            <person name="Ravel J."/>
            <person name="Sutton G."/>
        </authorList>
    </citation>
    <scope>NUCLEOTIDE SEQUENCE [LARGE SCALE GENOMIC DNA]</scope>
    <source>
        <strain evidence="1 2">G9842</strain>
        <plasmid evidence="1 2">pG9842_140</plasmid>
    </source>
</reference>
<name>B7IZI9_BACC2</name>
<evidence type="ECO:0000313" key="2">
    <source>
        <dbReference type="Proteomes" id="UP000006744"/>
    </source>
</evidence>
<gene>
    <name evidence="1" type="ordered locus">BCG9842_A0116</name>
</gene>
<proteinExistence type="predicted"/>
<dbReference type="EMBL" id="CP001188">
    <property type="protein sequence ID" value="ACK98715.1"/>
    <property type="molecule type" value="Genomic_DNA"/>
</dbReference>